<keyword evidence="8" id="KW-0407">Ion channel</keyword>
<dbReference type="Pfam" id="PF00924">
    <property type="entry name" value="MS_channel_2nd"/>
    <property type="match status" value="1"/>
</dbReference>
<reference evidence="13" key="1">
    <citation type="submission" date="2019-12" db="EMBL/GenBank/DDBJ databases">
        <authorList>
            <person name="Scholes J."/>
        </authorList>
    </citation>
    <scope>NUCLEOTIDE SEQUENCE</scope>
</reference>
<feature type="domain" description="Mechanosensitive ion channel MscS" evidence="12">
    <location>
        <begin position="623"/>
        <end position="690"/>
    </location>
</feature>
<feature type="transmembrane region" description="Helical" evidence="11">
    <location>
        <begin position="278"/>
        <end position="303"/>
    </location>
</feature>
<name>A0A9N7N6G6_STRHE</name>
<evidence type="ECO:0000256" key="3">
    <source>
        <dbReference type="ARBA" id="ARBA00022448"/>
    </source>
</evidence>
<evidence type="ECO:0000256" key="8">
    <source>
        <dbReference type="ARBA" id="ARBA00023303"/>
    </source>
</evidence>
<dbReference type="GO" id="GO:0008381">
    <property type="term" value="F:mechanosensitive monoatomic ion channel activity"/>
    <property type="evidence" value="ECO:0007669"/>
    <property type="project" value="TreeGrafter"/>
</dbReference>
<keyword evidence="3" id="KW-0813">Transport</keyword>
<protein>
    <recommendedName>
        <fullName evidence="9">Mechanosensitive ion channel protein</fullName>
    </recommendedName>
</protein>
<dbReference type="GO" id="GO:0006820">
    <property type="term" value="P:monoatomic anion transport"/>
    <property type="evidence" value="ECO:0007669"/>
    <property type="project" value="TreeGrafter"/>
</dbReference>
<evidence type="ECO:0000259" key="12">
    <source>
        <dbReference type="Pfam" id="PF00924"/>
    </source>
</evidence>
<dbReference type="PIRSF" id="PIRSF017209">
    <property type="entry name" value="Memb_At2g17000_prd"/>
    <property type="match status" value="1"/>
</dbReference>
<accession>A0A9N7N6G6</accession>
<dbReference type="InterPro" id="IPR010920">
    <property type="entry name" value="LSM_dom_sf"/>
</dbReference>
<sequence length="812" mass="91243">MGGCRICQQVLESFSCHKNGHLCFPYLTSDFKLTQVRTFLNIRVLLLMESEISLKEEVENHDVIVEINAQETPGISSGVAETMADISRAQMSLFLTNPAPVVVPTQTPPPPSPTESIAPPPDPSSKPPVRRRMLATSAYSKPKSRIAEPQFSTKKGPEKQNAPTKSPVMASPNNNLPNPNPSPYSTPKNATPRKSAPITPRTPLMASVGGDDDDDDSDEEVYKTENLKVEQPKKVKKVNIMIVAEWVLFVSITAVLILSQTVHRLRETEVWSLGLWKWCVLVLVIFCGRLFTEWLINTLVFLIEKNFLLKKKVLYFVFGLKKSVRVVIWLALILLAWALLINRGVRRRESTSRVLNYITRGIVSTLVGAIMWMAKTLFVKIIASSFHVRTYFDRIQESIFHQYILQTLSGAPAVENDGSRLSGTLSFTRKGSSGKGTNGEVINVDKLYRMRREKVSAWTMGGLIKVIRNSELPTVSEVLDESVEESPKVITSEVEAREAADRIFKNVAKPGHRYIDEDDLLLFMPKEEVDSAFPLFEGAAESRRIKRSSFRIWVVKAYNERKCLAVSLKDAKTAIEELNKIASGIILIVIIIVWLLLMEITTTTVLVFISSQLLLAVFIFGNTVKSVFEAIIFVFIVHPFDVGDRCVIDGVQMIVDEMNILTTIFLKADNEKVYYPNSVLATKAISNFNRSPEMMGDTVEFAVDFNTSVENIAALKAKIKGYLESKPQHWSPSHSVQVKEIVDVNKMLMALYVTHTINFQNSGERGERRSALVFELKKIFVELDITYRLLPQEVQINYVDRGIPVTGVGERL</sequence>
<organism evidence="13 14">
    <name type="scientific">Striga hermonthica</name>
    <name type="common">Purple witchweed</name>
    <name type="synonym">Buchnera hermonthica</name>
    <dbReference type="NCBI Taxonomy" id="68872"/>
    <lineage>
        <taxon>Eukaryota</taxon>
        <taxon>Viridiplantae</taxon>
        <taxon>Streptophyta</taxon>
        <taxon>Embryophyta</taxon>
        <taxon>Tracheophyta</taxon>
        <taxon>Spermatophyta</taxon>
        <taxon>Magnoliopsida</taxon>
        <taxon>eudicotyledons</taxon>
        <taxon>Gunneridae</taxon>
        <taxon>Pentapetalae</taxon>
        <taxon>asterids</taxon>
        <taxon>lamiids</taxon>
        <taxon>Lamiales</taxon>
        <taxon>Orobanchaceae</taxon>
        <taxon>Buchnereae</taxon>
        <taxon>Striga</taxon>
    </lineage>
</organism>
<dbReference type="InterPro" id="IPR016688">
    <property type="entry name" value="MscS-like_plants/fungi"/>
</dbReference>
<feature type="transmembrane region" description="Helical" evidence="11">
    <location>
        <begin position="581"/>
        <end position="601"/>
    </location>
</feature>
<dbReference type="GO" id="GO:0050982">
    <property type="term" value="P:detection of mechanical stimulus"/>
    <property type="evidence" value="ECO:0007669"/>
    <property type="project" value="UniProtKB-ARBA"/>
</dbReference>
<feature type="transmembrane region" description="Helical" evidence="11">
    <location>
        <begin position="238"/>
        <end position="258"/>
    </location>
</feature>
<keyword evidence="6" id="KW-0406">Ion transport</keyword>
<dbReference type="InterPro" id="IPR006685">
    <property type="entry name" value="MscS_channel_2nd"/>
</dbReference>
<keyword evidence="7 9" id="KW-0472">Membrane</keyword>
<dbReference type="Proteomes" id="UP001153555">
    <property type="component" value="Unassembled WGS sequence"/>
</dbReference>
<keyword evidence="4 11" id="KW-0812">Transmembrane</keyword>
<dbReference type="GO" id="GO:0005886">
    <property type="term" value="C:plasma membrane"/>
    <property type="evidence" value="ECO:0007669"/>
    <property type="project" value="UniProtKB-UniRule"/>
</dbReference>
<evidence type="ECO:0000256" key="10">
    <source>
        <dbReference type="SAM" id="MobiDB-lite"/>
    </source>
</evidence>
<feature type="compositionally biased region" description="Acidic residues" evidence="10">
    <location>
        <begin position="210"/>
        <end position="219"/>
    </location>
</feature>
<feature type="compositionally biased region" description="Pro residues" evidence="10">
    <location>
        <begin position="106"/>
        <end position="126"/>
    </location>
</feature>
<evidence type="ECO:0000256" key="4">
    <source>
        <dbReference type="ARBA" id="ARBA00022692"/>
    </source>
</evidence>
<dbReference type="FunFam" id="2.30.30.60:FF:000003">
    <property type="entry name" value="Predicted mechanosensitive ion channel"/>
    <property type="match status" value="1"/>
</dbReference>
<evidence type="ECO:0000256" key="2">
    <source>
        <dbReference type="ARBA" id="ARBA00008017"/>
    </source>
</evidence>
<feature type="region of interest" description="Disordered" evidence="10">
    <location>
        <begin position="100"/>
        <end position="220"/>
    </location>
</feature>
<feature type="transmembrane region" description="Helical" evidence="11">
    <location>
        <begin position="323"/>
        <end position="342"/>
    </location>
</feature>
<feature type="transmembrane region" description="Helical" evidence="11">
    <location>
        <begin position="354"/>
        <end position="374"/>
    </location>
</feature>
<dbReference type="PANTHER" id="PTHR31618:SF7">
    <property type="entry name" value="MECHANOSENSITIVE ION CHANNEL PROTEIN"/>
    <property type="match status" value="1"/>
</dbReference>
<keyword evidence="14" id="KW-1185">Reference proteome</keyword>
<evidence type="ECO:0000256" key="6">
    <source>
        <dbReference type="ARBA" id="ARBA00023065"/>
    </source>
</evidence>
<dbReference type="InterPro" id="IPR023408">
    <property type="entry name" value="MscS_beta-dom_sf"/>
</dbReference>
<keyword evidence="5 11" id="KW-1133">Transmembrane helix</keyword>
<evidence type="ECO:0000256" key="1">
    <source>
        <dbReference type="ARBA" id="ARBA00004141"/>
    </source>
</evidence>
<dbReference type="EMBL" id="CACSLK010020742">
    <property type="protein sequence ID" value="CAA0821395.1"/>
    <property type="molecule type" value="Genomic_DNA"/>
</dbReference>
<dbReference type="PANTHER" id="PTHR31618">
    <property type="entry name" value="MECHANOSENSITIVE ION CHANNEL PROTEIN 5"/>
    <property type="match status" value="1"/>
</dbReference>
<dbReference type="SUPFAM" id="SSF50182">
    <property type="entry name" value="Sm-like ribonucleoproteins"/>
    <property type="match status" value="1"/>
</dbReference>
<dbReference type="Gene3D" id="2.30.30.60">
    <property type="match status" value="1"/>
</dbReference>
<evidence type="ECO:0000313" key="13">
    <source>
        <dbReference type="EMBL" id="CAA0821395.1"/>
    </source>
</evidence>
<evidence type="ECO:0000256" key="7">
    <source>
        <dbReference type="ARBA" id="ARBA00023136"/>
    </source>
</evidence>
<gene>
    <name evidence="13" type="ORF">SHERM_19397</name>
</gene>
<comment type="subcellular location">
    <subcellularLocation>
        <location evidence="1">Membrane</location>
        <topology evidence="1">Multi-pass membrane protein</topology>
    </subcellularLocation>
</comment>
<dbReference type="AlphaFoldDB" id="A0A9N7N6G6"/>
<comment type="caution">
    <text evidence="13">The sequence shown here is derived from an EMBL/GenBank/DDBJ whole genome shotgun (WGS) entry which is preliminary data.</text>
</comment>
<evidence type="ECO:0000256" key="9">
    <source>
        <dbReference type="PIRNR" id="PIRNR017209"/>
    </source>
</evidence>
<evidence type="ECO:0000256" key="5">
    <source>
        <dbReference type="ARBA" id="ARBA00022989"/>
    </source>
</evidence>
<comment type="similarity">
    <text evidence="2 9">Belongs to the MscS (TC 1.A.23) family.</text>
</comment>
<evidence type="ECO:0000313" key="14">
    <source>
        <dbReference type="Proteomes" id="UP001153555"/>
    </source>
</evidence>
<evidence type="ECO:0000256" key="11">
    <source>
        <dbReference type="SAM" id="Phobius"/>
    </source>
</evidence>
<feature type="transmembrane region" description="Helical" evidence="11">
    <location>
        <begin position="613"/>
        <end position="637"/>
    </location>
</feature>
<dbReference type="OrthoDB" id="544685at2759"/>
<proteinExistence type="inferred from homology"/>